<dbReference type="FunFam" id="1.25.40.10:FF:000343">
    <property type="entry name" value="Pentatricopeptide repeat-containing protein At3g58590"/>
    <property type="match status" value="1"/>
</dbReference>
<evidence type="ECO:0000259" key="4">
    <source>
        <dbReference type="Pfam" id="PF14432"/>
    </source>
</evidence>
<dbReference type="RefSeq" id="XP_016750820.1">
    <property type="nucleotide sequence ID" value="XM_016895331.2"/>
</dbReference>
<dbReference type="OrthoDB" id="1894072at2759"/>
<proteinExistence type="inferred from homology"/>
<comment type="similarity">
    <text evidence="1">Belongs to the PPR family. PCMP-H subfamily.</text>
</comment>
<dbReference type="GO" id="GO:0009451">
    <property type="term" value="P:RNA modification"/>
    <property type="evidence" value="ECO:0007669"/>
    <property type="project" value="InterPro"/>
</dbReference>
<feature type="repeat" description="PPR" evidence="3">
    <location>
        <begin position="446"/>
        <end position="476"/>
    </location>
</feature>
<name>A0A1U8PI17_GOSHI</name>
<keyword evidence="2" id="KW-0677">Repeat</keyword>
<evidence type="ECO:0000313" key="5">
    <source>
        <dbReference type="Proteomes" id="UP000818029"/>
    </source>
</evidence>
<evidence type="ECO:0000256" key="2">
    <source>
        <dbReference type="ARBA" id="ARBA00022737"/>
    </source>
</evidence>
<dbReference type="KEGG" id="ghi:107959307"/>
<dbReference type="Pfam" id="PF20431">
    <property type="entry name" value="E_motif"/>
    <property type="match status" value="1"/>
</dbReference>
<dbReference type="InterPro" id="IPR032867">
    <property type="entry name" value="DYW_dom"/>
</dbReference>
<dbReference type="Pfam" id="PF13041">
    <property type="entry name" value="PPR_2"/>
    <property type="match status" value="2"/>
</dbReference>
<dbReference type="Pfam" id="PF01535">
    <property type="entry name" value="PPR"/>
    <property type="match status" value="4"/>
</dbReference>
<evidence type="ECO:0000256" key="1">
    <source>
        <dbReference type="ARBA" id="ARBA00006643"/>
    </source>
</evidence>
<dbReference type="FunFam" id="1.25.40.10:FF:000366">
    <property type="entry name" value="Pentatricopeptide (PPR) repeat-containing protein"/>
    <property type="match status" value="1"/>
</dbReference>
<dbReference type="PaxDb" id="3635-A0A1U8PI17"/>
<evidence type="ECO:0000313" key="6">
    <source>
        <dbReference type="RefSeq" id="XP_016750820.1"/>
    </source>
</evidence>
<gene>
    <name evidence="6" type="primary">LOC107959307</name>
</gene>
<dbReference type="Pfam" id="PF14432">
    <property type="entry name" value="DYW_deaminase"/>
    <property type="match status" value="1"/>
</dbReference>
<dbReference type="InterPro" id="IPR011990">
    <property type="entry name" value="TPR-like_helical_dom_sf"/>
</dbReference>
<dbReference type="InterPro" id="IPR046848">
    <property type="entry name" value="E_motif"/>
</dbReference>
<dbReference type="InterPro" id="IPR046960">
    <property type="entry name" value="PPR_At4g14850-like_plant"/>
</dbReference>
<dbReference type="AlphaFoldDB" id="A0A1U8PI17"/>
<feature type="repeat" description="PPR" evidence="3">
    <location>
        <begin position="140"/>
        <end position="175"/>
    </location>
</feature>
<dbReference type="GeneID" id="107959307"/>
<evidence type="ECO:0000256" key="3">
    <source>
        <dbReference type="PROSITE-ProRule" id="PRU00708"/>
    </source>
</evidence>
<feature type="domain" description="DYW" evidence="4">
    <location>
        <begin position="658"/>
        <end position="754"/>
    </location>
</feature>
<dbReference type="GO" id="GO:0008270">
    <property type="term" value="F:zinc ion binding"/>
    <property type="evidence" value="ECO:0007669"/>
    <property type="project" value="InterPro"/>
</dbReference>
<dbReference type="PROSITE" id="PS51375">
    <property type="entry name" value="PPR"/>
    <property type="match status" value="3"/>
</dbReference>
<reference evidence="6" key="2">
    <citation type="submission" date="2025-08" db="UniProtKB">
        <authorList>
            <consortium name="RefSeq"/>
        </authorList>
    </citation>
    <scope>IDENTIFICATION</scope>
</reference>
<dbReference type="Proteomes" id="UP000818029">
    <property type="component" value="Chromosome A05"/>
</dbReference>
<organism evidence="5 6">
    <name type="scientific">Gossypium hirsutum</name>
    <name type="common">Upland cotton</name>
    <name type="synonym">Gossypium mexicanum</name>
    <dbReference type="NCBI Taxonomy" id="3635"/>
    <lineage>
        <taxon>Eukaryota</taxon>
        <taxon>Viridiplantae</taxon>
        <taxon>Streptophyta</taxon>
        <taxon>Embryophyta</taxon>
        <taxon>Tracheophyta</taxon>
        <taxon>Spermatophyta</taxon>
        <taxon>Magnoliopsida</taxon>
        <taxon>eudicotyledons</taxon>
        <taxon>Gunneridae</taxon>
        <taxon>Pentapetalae</taxon>
        <taxon>rosids</taxon>
        <taxon>malvids</taxon>
        <taxon>Malvales</taxon>
        <taxon>Malvaceae</taxon>
        <taxon>Malvoideae</taxon>
        <taxon>Gossypium</taxon>
    </lineage>
</organism>
<dbReference type="FunFam" id="1.25.40.10:FF:000344">
    <property type="entry name" value="Pentatricopeptide repeat-containing protein"/>
    <property type="match status" value="1"/>
</dbReference>
<dbReference type="Gene3D" id="1.25.40.10">
    <property type="entry name" value="Tetratricopeptide repeat domain"/>
    <property type="match status" value="4"/>
</dbReference>
<protein>
    <submittedName>
        <fullName evidence="6">Pentatricopeptide repeat-containing protein At1g71420</fullName>
    </submittedName>
</protein>
<sequence>MQEVFTLVLFMRCPTTRACFVSIRSFSSSNLLPALAGHEPNDLLNEVRLLSSRGQLHQALSLFYNSSPELHSLQTYATLFNECARHGYLQQGLRLHHFMLAHFPSCTSDLFVTNHLINMYSKCGYLQYAHQLFDAMPKRNVVSWTALVSGYAQCGRGVESFRLFSDMLAERDCRPNDFAFTSVLSSCDYLCGKQLHALVLKMGLGASVYVTNSLITMYSKSYKVEEAWTLFKSLSCWSLVSWNSMIAGFQLAKLGMHAVGVFVKMHHEGIGFNRATLLSVFSSLCGSHGIDINLGLKFCFQVYCLSVKTGFISEVEVATAFMKAYSELGGDVSEFYHLFLETSCQDIIFWTSMITALAEPDPAKAFFLYRRLLREGLTPDLYTFSIVLKACAGFVTEQHALAIHSQVIKAGFKDETVLRNALIHAYARCGSIALSKKVFEEMGCRDLVSWNSMLKAYGLHGKAKEALQLFPQMDLKPDTATFVALLSACSHCGMVEEGLRIFDSMFKDHGIIPQLDHYACMVDILGRAGRIVEAEELIRRMPMEPDSVVWSALLGSCRKHGETQLAKTAVSKLKQMEPENSLGYVQMSNIYSSGGRFNEAGTIRKEMDGSGVRKEPGLSWIEVGNQVHEFASGGRHHPQREAICTKLQGLIGQLKEIGYVPEISLALHDIEEEHKQEQLFHHSEKMALVFAVMNEGKLHDGGNVIRIMKNIRICVDCHSFMKLASGFLQKEIIVRDSNRFHHFKDSICSCNDYW</sequence>
<dbReference type="InterPro" id="IPR002885">
    <property type="entry name" value="PPR_rpt"/>
</dbReference>
<dbReference type="FunFam" id="1.25.40.10:FF:000381">
    <property type="entry name" value="Pentatricopeptide repeat-containing protein"/>
    <property type="match status" value="1"/>
</dbReference>
<dbReference type="NCBIfam" id="TIGR00756">
    <property type="entry name" value="PPR"/>
    <property type="match status" value="3"/>
</dbReference>
<dbReference type="GO" id="GO:0003723">
    <property type="term" value="F:RNA binding"/>
    <property type="evidence" value="ECO:0007669"/>
    <property type="project" value="InterPro"/>
</dbReference>
<accession>A0A1U8PI17</accession>
<keyword evidence="5" id="KW-1185">Reference proteome</keyword>
<dbReference type="PANTHER" id="PTHR47926">
    <property type="entry name" value="PENTATRICOPEPTIDE REPEAT-CONTAINING PROTEIN"/>
    <property type="match status" value="1"/>
</dbReference>
<reference evidence="5" key="1">
    <citation type="journal article" date="2020" name="Nat. Genet.">
        <title>Genomic diversifications of five Gossypium allopolyploid species and their impact on cotton improvement.</title>
        <authorList>
            <person name="Chen Z.J."/>
            <person name="Sreedasyam A."/>
            <person name="Ando A."/>
            <person name="Song Q."/>
            <person name="De Santiago L.M."/>
            <person name="Hulse-Kemp A.M."/>
            <person name="Ding M."/>
            <person name="Ye W."/>
            <person name="Kirkbride R.C."/>
            <person name="Jenkins J."/>
            <person name="Plott C."/>
            <person name="Lovell J."/>
            <person name="Lin Y.M."/>
            <person name="Vaughn R."/>
            <person name="Liu B."/>
            <person name="Simpson S."/>
            <person name="Scheffler B.E."/>
            <person name="Wen L."/>
            <person name="Saski C.A."/>
            <person name="Grover C.E."/>
            <person name="Hu G."/>
            <person name="Conover J.L."/>
            <person name="Carlson J.W."/>
            <person name="Shu S."/>
            <person name="Boston L.B."/>
            <person name="Williams M."/>
            <person name="Peterson D.G."/>
            <person name="McGee K."/>
            <person name="Jones D.C."/>
            <person name="Wendel J.F."/>
            <person name="Stelly D.M."/>
            <person name="Grimwood J."/>
            <person name="Schmutz J."/>
        </authorList>
    </citation>
    <scope>NUCLEOTIDE SEQUENCE [LARGE SCALE GENOMIC DNA]</scope>
    <source>
        <strain evidence="5">cv. TM-1</strain>
    </source>
</reference>
<dbReference type="PANTHER" id="PTHR47926:SF382">
    <property type="entry name" value="PENTACOTRIPEPTIDE-REPEAT REGION OF PRORP DOMAIN-CONTAINING PROTEIN"/>
    <property type="match status" value="1"/>
</dbReference>
<feature type="repeat" description="PPR" evidence="3">
    <location>
        <begin position="478"/>
        <end position="513"/>
    </location>
</feature>